<evidence type="ECO:0000256" key="4">
    <source>
        <dbReference type="ARBA" id="ARBA00023015"/>
    </source>
</evidence>
<dbReference type="PROSITE" id="PS51030">
    <property type="entry name" value="NUCLEAR_REC_DBD_2"/>
    <property type="match status" value="1"/>
</dbReference>
<evidence type="ECO:0000256" key="5">
    <source>
        <dbReference type="ARBA" id="ARBA00023125"/>
    </source>
</evidence>
<keyword evidence="5" id="KW-0238">DNA-binding</keyword>
<feature type="compositionally biased region" description="Polar residues" evidence="9">
    <location>
        <begin position="416"/>
        <end position="427"/>
    </location>
</feature>
<feature type="compositionally biased region" description="Polar residues" evidence="9">
    <location>
        <begin position="921"/>
        <end position="938"/>
    </location>
</feature>
<evidence type="ECO:0000256" key="9">
    <source>
        <dbReference type="SAM" id="MobiDB-lite"/>
    </source>
</evidence>
<dbReference type="InterPro" id="IPR001628">
    <property type="entry name" value="Znf_hrmn_rcpt"/>
</dbReference>
<keyword evidence="7 11" id="KW-0675">Receptor</keyword>
<keyword evidence="6" id="KW-0804">Transcription</keyword>
<feature type="compositionally biased region" description="Basic and acidic residues" evidence="9">
    <location>
        <begin position="740"/>
        <end position="750"/>
    </location>
</feature>
<dbReference type="InterPro" id="IPR013088">
    <property type="entry name" value="Znf_NHR/GATA"/>
</dbReference>
<dbReference type="GO" id="GO:0043565">
    <property type="term" value="F:sequence-specific DNA binding"/>
    <property type="evidence" value="ECO:0007669"/>
    <property type="project" value="InterPro"/>
</dbReference>
<name>A0AAV4I0F3_9GAST</name>
<feature type="region of interest" description="Disordered" evidence="9">
    <location>
        <begin position="1104"/>
        <end position="1124"/>
    </location>
</feature>
<feature type="region of interest" description="Disordered" evidence="9">
    <location>
        <begin position="885"/>
        <end position="938"/>
    </location>
</feature>
<keyword evidence="2" id="KW-0863">Zinc-finger</keyword>
<accession>A0AAV4I0F3</accession>
<dbReference type="SMART" id="SM00399">
    <property type="entry name" value="ZnF_C4"/>
    <property type="match status" value="1"/>
</dbReference>
<dbReference type="PANTHER" id="PTHR47630:SF5">
    <property type="entry name" value="NR LBD DOMAIN-CONTAINING PROTEIN"/>
    <property type="match status" value="1"/>
</dbReference>
<keyword evidence="3" id="KW-0862">Zinc</keyword>
<proteinExistence type="predicted"/>
<feature type="region of interest" description="Disordered" evidence="9">
    <location>
        <begin position="959"/>
        <end position="1063"/>
    </location>
</feature>
<feature type="region of interest" description="Disordered" evidence="9">
    <location>
        <begin position="416"/>
        <end position="458"/>
    </location>
</feature>
<evidence type="ECO:0000313" key="12">
    <source>
        <dbReference type="Proteomes" id="UP000762676"/>
    </source>
</evidence>
<dbReference type="PANTHER" id="PTHR47630">
    <property type="entry name" value="NUCLEAR HORMONE RECEPTOR FAMILY-RELATED-RELATED"/>
    <property type="match status" value="1"/>
</dbReference>
<evidence type="ECO:0000256" key="8">
    <source>
        <dbReference type="ARBA" id="ARBA00023242"/>
    </source>
</evidence>
<feature type="compositionally biased region" description="Polar residues" evidence="9">
    <location>
        <begin position="832"/>
        <end position="842"/>
    </location>
</feature>
<evidence type="ECO:0000256" key="6">
    <source>
        <dbReference type="ARBA" id="ARBA00023163"/>
    </source>
</evidence>
<feature type="compositionally biased region" description="Low complexity" evidence="9">
    <location>
        <begin position="982"/>
        <end position="1032"/>
    </location>
</feature>
<dbReference type="GO" id="GO:0003700">
    <property type="term" value="F:DNA-binding transcription factor activity"/>
    <property type="evidence" value="ECO:0007669"/>
    <property type="project" value="InterPro"/>
</dbReference>
<feature type="compositionally biased region" description="Low complexity" evidence="9">
    <location>
        <begin position="959"/>
        <end position="972"/>
    </location>
</feature>
<feature type="region of interest" description="Disordered" evidence="9">
    <location>
        <begin position="522"/>
        <end position="546"/>
    </location>
</feature>
<feature type="compositionally biased region" description="Basic and acidic residues" evidence="9">
    <location>
        <begin position="628"/>
        <end position="644"/>
    </location>
</feature>
<dbReference type="Proteomes" id="UP000762676">
    <property type="component" value="Unassembled WGS sequence"/>
</dbReference>
<dbReference type="EMBL" id="BMAT01002256">
    <property type="protein sequence ID" value="GFS03068.1"/>
    <property type="molecule type" value="Genomic_DNA"/>
</dbReference>
<keyword evidence="12" id="KW-1185">Reference proteome</keyword>
<dbReference type="AlphaFoldDB" id="A0AAV4I0F3"/>
<reference evidence="11 12" key="1">
    <citation type="journal article" date="2021" name="Elife">
        <title>Chloroplast acquisition without the gene transfer in kleptoplastic sea slugs, Plakobranchus ocellatus.</title>
        <authorList>
            <person name="Maeda T."/>
            <person name="Takahashi S."/>
            <person name="Yoshida T."/>
            <person name="Shimamura S."/>
            <person name="Takaki Y."/>
            <person name="Nagai Y."/>
            <person name="Toyoda A."/>
            <person name="Suzuki Y."/>
            <person name="Arimoto A."/>
            <person name="Ishii H."/>
            <person name="Satoh N."/>
            <person name="Nishiyama T."/>
            <person name="Hasebe M."/>
            <person name="Maruyama T."/>
            <person name="Minagawa J."/>
            <person name="Obokata J."/>
            <person name="Shigenobu S."/>
        </authorList>
    </citation>
    <scope>NUCLEOTIDE SEQUENCE [LARGE SCALE GENOMIC DNA]</scope>
</reference>
<sequence>MHSFRPPIIGDRWLLALQTTTPSKEVNQCVVCGESSDQVALHYSRMLCNGCRAFFKRAIQGKVNPGGCKAEGNCIVDANSRKSCKACRFEACVRAGVDASKVQNPKDLFLEETTESGSGSTTGNRTPVLGHALNPLNQDEVTPGSEGASTSQAEMPPKPRKRQGKPQPQVFLYSSEPPPMETNSLHNPQGNERLSTPVPNPPNLHGNGILQFANIPGSGITLVSYPESQNGYVPNPAGILNYLGGTPGHSHTPATINDLAHRSGPVGFGDIIIHPSLLPAPSDQRPGPSGGPVDGGRAILNPGMLTFHPGLDRAGHLIAVSNPYQFVNNTDEFNNSAPVPRALYSSTPGNSAQVAHMEGKLPTTQVVVTYPCGIPNAHSAIYSQPLTSADADAVYHRVKQEVKPSESTQDVSAITSGISSASLTNNEIHSRGLQRSEESQRPNQNFLGGSEEDNFSRPSWKTVDEYALHCRVQAEQRAASDAWVNGRPGATEVHNLRNTPIKQESSHIGIKKPSSFMIDDILGPDAPNRSAPLKQSSESVAAPGENTYENSTSVITSTKFLGEEKAENMSLAPATVNDDVIIVSGHQGSSPAKHCPENANYSSEELNVVDFTSSEESQLFQVAPSSDIEAKRDNPQPPDAKDSRTQSTNAALSHNSEAPVAVNAATNPSTPLQHSNSQPDENDSMEASMQNIASELLKLLSPATRNKLHNTVAAHKGEPIVDESQREVKQELFPLSDNTSRGDLDEHETNDSESGSVGWNSNESTPSKQSTDLVRGGSARKDKATKPISRNAEHNGSSSKSAMKKMLTPQKCKPLDSASPRNSPSRKKSNIKSENLVSQAQLTFKDGPSNRKCLEEIPENAQAEFSALSTSPECDNLKEDAAACNPVRRRVRRLAFSSSSEDDKPRPRPRRPAAKRPRPKYTSTPLVPPSSDSRAQTKSYNFRDFLHICGEFFQRELASANSSTSLGSSSSTVQPNQPLENSPDPTSSPKPDSSLLREAQASAVSLTSSSSANLAPEATTSQTPHTTASTSSRESTPAAETETSNRTGSGESRSDSGIASLLEHSGHENSISFLESIRSKVNTDPNYTMVQFKQEVLEFYRLSRTSNKTPIEDVTSTTPGQSKR</sequence>
<feature type="region of interest" description="Disordered" evidence="9">
    <location>
        <begin position="665"/>
        <end position="684"/>
    </location>
</feature>
<evidence type="ECO:0000313" key="11">
    <source>
        <dbReference type="EMBL" id="GFS03068.1"/>
    </source>
</evidence>
<evidence type="ECO:0000256" key="7">
    <source>
        <dbReference type="ARBA" id="ARBA00023170"/>
    </source>
</evidence>
<evidence type="ECO:0000256" key="3">
    <source>
        <dbReference type="ARBA" id="ARBA00022833"/>
    </source>
</evidence>
<dbReference type="Gene3D" id="3.30.50.10">
    <property type="entry name" value="Erythroid Transcription Factor GATA-1, subunit A"/>
    <property type="match status" value="1"/>
</dbReference>
<feature type="compositionally biased region" description="Basic residues" evidence="9">
    <location>
        <begin position="907"/>
        <end position="919"/>
    </location>
</feature>
<keyword evidence="4" id="KW-0805">Transcription regulation</keyword>
<feature type="region of interest" description="Disordered" evidence="9">
    <location>
        <begin position="733"/>
        <end position="857"/>
    </location>
</feature>
<organism evidence="11 12">
    <name type="scientific">Elysia marginata</name>
    <dbReference type="NCBI Taxonomy" id="1093978"/>
    <lineage>
        <taxon>Eukaryota</taxon>
        <taxon>Metazoa</taxon>
        <taxon>Spiralia</taxon>
        <taxon>Lophotrochozoa</taxon>
        <taxon>Mollusca</taxon>
        <taxon>Gastropoda</taxon>
        <taxon>Heterobranchia</taxon>
        <taxon>Euthyneura</taxon>
        <taxon>Panpulmonata</taxon>
        <taxon>Sacoglossa</taxon>
        <taxon>Placobranchoidea</taxon>
        <taxon>Plakobranchidae</taxon>
        <taxon>Elysia</taxon>
    </lineage>
</organism>
<evidence type="ECO:0000259" key="10">
    <source>
        <dbReference type="PROSITE" id="PS51030"/>
    </source>
</evidence>
<gene>
    <name evidence="11" type="ORF">ElyMa_001140000</name>
</gene>
<feature type="compositionally biased region" description="Polar residues" evidence="9">
    <location>
        <begin position="752"/>
        <end position="772"/>
    </location>
</feature>
<dbReference type="InterPro" id="IPR052499">
    <property type="entry name" value="C.elegans_NHRs"/>
</dbReference>
<feature type="compositionally biased region" description="Polar residues" evidence="9">
    <location>
        <begin position="181"/>
        <end position="194"/>
    </location>
</feature>
<protein>
    <submittedName>
        <fullName evidence="11">Thyroid hormone receptor beta</fullName>
    </submittedName>
</protein>
<feature type="domain" description="Nuclear receptor" evidence="10">
    <location>
        <begin position="26"/>
        <end position="104"/>
    </location>
</feature>
<feature type="region of interest" description="Disordered" evidence="9">
    <location>
        <begin position="108"/>
        <end position="194"/>
    </location>
</feature>
<feature type="compositionally biased region" description="Polar residues" evidence="9">
    <location>
        <begin position="1041"/>
        <end position="1057"/>
    </location>
</feature>
<feature type="compositionally biased region" description="Basic and acidic residues" evidence="9">
    <location>
        <begin position="428"/>
        <end position="440"/>
    </location>
</feature>
<dbReference type="PROSITE" id="PS00031">
    <property type="entry name" value="NUCLEAR_REC_DBD_1"/>
    <property type="match status" value="1"/>
</dbReference>
<keyword evidence="1" id="KW-0479">Metal-binding</keyword>
<keyword evidence="8" id="KW-0539">Nucleus</keyword>
<evidence type="ECO:0000256" key="1">
    <source>
        <dbReference type="ARBA" id="ARBA00022723"/>
    </source>
</evidence>
<feature type="region of interest" description="Disordered" evidence="9">
    <location>
        <begin position="622"/>
        <end position="657"/>
    </location>
</feature>
<feature type="compositionally biased region" description="Polar residues" evidence="9">
    <location>
        <begin position="645"/>
        <end position="656"/>
    </location>
</feature>
<evidence type="ECO:0000256" key="2">
    <source>
        <dbReference type="ARBA" id="ARBA00022771"/>
    </source>
</evidence>
<dbReference type="SUPFAM" id="SSF57716">
    <property type="entry name" value="Glucocorticoid receptor-like (DNA-binding domain)"/>
    <property type="match status" value="1"/>
</dbReference>
<dbReference type="Pfam" id="PF00105">
    <property type="entry name" value="zf-C4"/>
    <property type="match status" value="1"/>
</dbReference>
<comment type="caution">
    <text evidence="11">The sequence shown here is derived from an EMBL/GenBank/DDBJ whole genome shotgun (WGS) entry which is preliminary data.</text>
</comment>
<dbReference type="GO" id="GO:0008270">
    <property type="term" value="F:zinc ion binding"/>
    <property type="evidence" value="ECO:0007669"/>
    <property type="project" value="UniProtKB-KW"/>
</dbReference>